<dbReference type="HAMAP" id="MF_01331_B">
    <property type="entry name" value="Ribosomal_uL22_B"/>
    <property type="match status" value="1"/>
</dbReference>
<dbReference type="GO" id="GO:0019843">
    <property type="term" value="F:rRNA binding"/>
    <property type="evidence" value="ECO:0007669"/>
    <property type="project" value="UniProtKB-UniRule"/>
</dbReference>
<dbReference type="Gene3D" id="3.90.470.10">
    <property type="entry name" value="Ribosomal protein L22/L17"/>
    <property type="match status" value="1"/>
</dbReference>
<dbReference type="InterPro" id="IPR036394">
    <property type="entry name" value="Ribosomal_uL22_sf"/>
</dbReference>
<evidence type="ECO:0000256" key="12">
    <source>
        <dbReference type="RuleBase" id="RU004006"/>
    </source>
</evidence>
<evidence type="ECO:0000313" key="14">
    <source>
        <dbReference type="EMBL" id="HIU24352.1"/>
    </source>
</evidence>
<gene>
    <name evidence="10 14" type="primary">rplV</name>
    <name evidence="14" type="ORF">IAD17_05475</name>
</gene>
<comment type="function">
    <text evidence="1 10">The globular domain of the protein is located near the polypeptide exit tunnel on the outside of the subunit, while an extended beta-hairpin is found that lines the wall of the exit tunnel in the center of the 70S ribosome.</text>
</comment>
<comment type="function">
    <text evidence="10 13">This protein binds specifically to 23S rRNA; its binding is stimulated by other ribosomal proteins, e.g., L4, L17, and L20. It is important during the early stages of 50S assembly. It makes multiple contacts with different domains of the 23S rRNA in the assembled 50S subunit and ribosome.</text>
</comment>
<evidence type="ECO:0000256" key="8">
    <source>
        <dbReference type="ARBA" id="ARBA00025084"/>
    </source>
</evidence>
<reference evidence="14" key="1">
    <citation type="submission" date="2020-10" db="EMBL/GenBank/DDBJ databases">
        <authorList>
            <person name="Gilroy R."/>
        </authorList>
    </citation>
    <scope>NUCLEOTIDE SEQUENCE</scope>
    <source>
        <strain evidence="14">ChiHjej12B11-29160</strain>
    </source>
</reference>
<evidence type="ECO:0000256" key="10">
    <source>
        <dbReference type="HAMAP-Rule" id="MF_01331"/>
    </source>
</evidence>
<comment type="caution">
    <text evidence="14">The sequence shown here is derived from an EMBL/GenBank/DDBJ whole genome shotgun (WGS) entry which is preliminary data.</text>
</comment>
<keyword evidence="6 10" id="KW-0689">Ribosomal protein</keyword>
<dbReference type="EMBL" id="DVMQ01000017">
    <property type="protein sequence ID" value="HIU24352.1"/>
    <property type="molecule type" value="Genomic_DNA"/>
</dbReference>
<evidence type="ECO:0000256" key="2">
    <source>
        <dbReference type="ARBA" id="ARBA00009451"/>
    </source>
</evidence>
<protein>
    <recommendedName>
        <fullName evidence="9 10">Large ribosomal subunit protein uL22</fullName>
    </recommendedName>
</protein>
<dbReference type="GO" id="GO:0003735">
    <property type="term" value="F:structural constituent of ribosome"/>
    <property type="evidence" value="ECO:0007669"/>
    <property type="project" value="InterPro"/>
</dbReference>
<comment type="subunit">
    <text evidence="3 10 12">Part of the 50S ribosomal subunit.</text>
</comment>
<evidence type="ECO:0000256" key="11">
    <source>
        <dbReference type="RuleBase" id="RU004005"/>
    </source>
</evidence>
<dbReference type="SUPFAM" id="SSF54843">
    <property type="entry name" value="Ribosomal protein L22"/>
    <property type="match status" value="1"/>
</dbReference>
<dbReference type="GO" id="GO:0006412">
    <property type="term" value="P:translation"/>
    <property type="evidence" value="ECO:0007669"/>
    <property type="project" value="UniProtKB-UniRule"/>
</dbReference>
<evidence type="ECO:0000256" key="5">
    <source>
        <dbReference type="ARBA" id="ARBA00022884"/>
    </source>
</evidence>
<evidence type="ECO:0000256" key="3">
    <source>
        <dbReference type="ARBA" id="ARBA00011838"/>
    </source>
</evidence>
<evidence type="ECO:0000256" key="4">
    <source>
        <dbReference type="ARBA" id="ARBA00022730"/>
    </source>
</evidence>
<evidence type="ECO:0000313" key="15">
    <source>
        <dbReference type="Proteomes" id="UP000824078"/>
    </source>
</evidence>
<keyword evidence="7 10" id="KW-0687">Ribonucleoprotein</keyword>
<sequence length="121" mass="13580">MARTNAASNEVRATAKYVRVAPRKARLVIDTIRNKSVDRAFETLQFTQRAVAVDIEKVLRSAVANAVNNSGLRRDDLYVKYAYVDEGPTLKRIRPRAKGSASRINKRMSHITVIVAPRKEA</sequence>
<dbReference type="InterPro" id="IPR047867">
    <property type="entry name" value="Ribosomal_uL22_bac/org-type"/>
</dbReference>
<keyword evidence="4 10" id="KW-0699">rRNA-binding</keyword>
<proteinExistence type="inferred from homology"/>
<comment type="similarity">
    <text evidence="2 10 11">Belongs to the universal ribosomal protein uL22 family.</text>
</comment>
<dbReference type="PANTHER" id="PTHR13501">
    <property type="entry name" value="CHLOROPLAST 50S RIBOSOMAL PROTEIN L22-RELATED"/>
    <property type="match status" value="1"/>
</dbReference>
<name>A0A9D1L5R4_9ACTN</name>
<dbReference type="InterPro" id="IPR005727">
    <property type="entry name" value="Ribosomal_uL22_bac/chlpt-type"/>
</dbReference>
<dbReference type="PROSITE" id="PS00464">
    <property type="entry name" value="RIBOSOMAL_L22"/>
    <property type="match status" value="1"/>
</dbReference>
<evidence type="ECO:0000256" key="1">
    <source>
        <dbReference type="ARBA" id="ARBA00003478"/>
    </source>
</evidence>
<dbReference type="Pfam" id="PF00237">
    <property type="entry name" value="Ribosomal_L22"/>
    <property type="match status" value="1"/>
</dbReference>
<evidence type="ECO:0000256" key="6">
    <source>
        <dbReference type="ARBA" id="ARBA00022980"/>
    </source>
</evidence>
<dbReference type="CDD" id="cd00336">
    <property type="entry name" value="Ribosomal_L22"/>
    <property type="match status" value="1"/>
</dbReference>
<dbReference type="Proteomes" id="UP000824078">
    <property type="component" value="Unassembled WGS sequence"/>
</dbReference>
<dbReference type="InterPro" id="IPR018260">
    <property type="entry name" value="Ribosomal_uL22_CS"/>
</dbReference>
<dbReference type="InterPro" id="IPR001063">
    <property type="entry name" value="Ribosomal_uL22"/>
</dbReference>
<organism evidence="14 15">
    <name type="scientific">Candidatus Coprovicinus avistercoris</name>
    <dbReference type="NCBI Taxonomy" id="2840754"/>
    <lineage>
        <taxon>Bacteria</taxon>
        <taxon>Bacillati</taxon>
        <taxon>Actinomycetota</taxon>
        <taxon>Coriobacteriia</taxon>
        <taxon>Coriobacteriales</taxon>
        <taxon>Coriobacteriaceae</taxon>
        <taxon>Coriobacteriaceae incertae sedis</taxon>
        <taxon>Candidatus Coprovicinus</taxon>
    </lineage>
</organism>
<keyword evidence="5 10" id="KW-0694">RNA-binding</keyword>
<evidence type="ECO:0000256" key="7">
    <source>
        <dbReference type="ARBA" id="ARBA00023274"/>
    </source>
</evidence>
<comment type="function">
    <text evidence="8">This protein binds specifically to 23S rRNA; its binding is stimulated by other ribosomal proteins, e.g. L4, L17, and L20. It is important during the early stages of 50S assembly. It makes multiple contacts with different domains of the 23S rRNA in the assembled 50S subunit and ribosome.</text>
</comment>
<dbReference type="AlphaFoldDB" id="A0A9D1L5R4"/>
<evidence type="ECO:0000256" key="9">
    <source>
        <dbReference type="ARBA" id="ARBA00035207"/>
    </source>
</evidence>
<reference evidence="14" key="2">
    <citation type="journal article" date="2021" name="PeerJ">
        <title>Extensive microbial diversity within the chicken gut microbiome revealed by metagenomics and culture.</title>
        <authorList>
            <person name="Gilroy R."/>
            <person name="Ravi A."/>
            <person name="Getino M."/>
            <person name="Pursley I."/>
            <person name="Horton D.L."/>
            <person name="Alikhan N.F."/>
            <person name="Baker D."/>
            <person name="Gharbi K."/>
            <person name="Hall N."/>
            <person name="Watson M."/>
            <person name="Adriaenssens E.M."/>
            <person name="Foster-Nyarko E."/>
            <person name="Jarju S."/>
            <person name="Secka A."/>
            <person name="Antonio M."/>
            <person name="Oren A."/>
            <person name="Chaudhuri R.R."/>
            <person name="La Ragione R."/>
            <person name="Hildebrand F."/>
            <person name="Pallen M.J."/>
        </authorList>
    </citation>
    <scope>NUCLEOTIDE SEQUENCE</scope>
    <source>
        <strain evidence="14">ChiHjej12B11-29160</strain>
    </source>
</reference>
<evidence type="ECO:0000256" key="13">
    <source>
        <dbReference type="RuleBase" id="RU004008"/>
    </source>
</evidence>
<dbReference type="PANTHER" id="PTHR13501:SF8">
    <property type="entry name" value="LARGE RIBOSOMAL SUBUNIT PROTEIN UL22M"/>
    <property type="match status" value="1"/>
</dbReference>
<dbReference type="NCBIfam" id="TIGR01044">
    <property type="entry name" value="rplV_bact"/>
    <property type="match status" value="1"/>
</dbReference>
<dbReference type="GO" id="GO:0022625">
    <property type="term" value="C:cytosolic large ribosomal subunit"/>
    <property type="evidence" value="ECO:0007669"/>
    <property type="project" value="TreeGrafter"/>
</dbReference>
<accession>A0A9D1L5R4</accession>